<reference evidence="2 3" key="1">
    <citation type="submission" date="2018-06" db="EMBL/GenBank/DDBJ databases">
        <title>Genome Sequence of the Brown Rot Fungal Pathogen Monilinia fructigena.</title>
        <authorList>
            <person name="Landi L."/>
            <person name="De Miccolis Angelini R.M."/>
            <person name="Pollastro S."/>
            <person name="Abate D."/>
            <person name="Faretra F."/>
            <person name="Romanazzi G."/>
        </authorList>
    </citation>
    <scope>NUCLEOTIDE SEQUENCE [LARGE SCALE GENOMIC DNA]</scope>
    <source>
        <strain evidence="2 3">Mfrg269</strain>
    </source>
</reference>
<gene>
    <name evidence="2" type="ORF">DID88_005763</name>
</gene>
<organism evidence="2 3">
    <name type="scientific">Monilinia fructigena</name>
    <dbReference type="NCBI Taxonomy" id="38457"/>
    <lineage>
        <taxon>Eukaryota</taxon>
        <taxon>Fungi</taxon>
        <taxon>Dikarya</taxon>
        <taxon>Ascomycota</taxon>
        <taxon>Pezizomycotina</taxon>
        <taxon>Leotiomycetes</taxon>
        <taxon>Helotiales</taxon>
        <taxon>Sclerotiniaceae</taxon>
        <taxon>Monilinia</taxon>
    </lineage>
</organism>
<dbReference type="InterPro" id="IPR015943">
    <property type="entry name" value="WD40/YVTN_repeat-like_dom_sf"/>
</dbReference>
<protein>
    <recommendedName>
        <fullName evidence="4">Peroxin-7</fullName>
    </recommendedName>
</protein>
<evidence type="ECO:0008006" key="4">
    <source>
        <dbReference type="Google" id="ProtNLM"/>
    </source>
</evidence>
<evidence type="ECO:0000313" key="3">
    <source>
        <dbReference type="Proteomes" id="UP000249056"/>
    </source>
</evidence>
<evidence type="ECO:0000313" key="2">
    <source>
        <dbReference type="EMBL" id="RAL66106.1"/>
    </source>
</evidence>
<proteinExistence type="predicted"/>
<dbReference type="Gene3D" id="2.130.10.10">
    <property type="entry name" value="YVTN repeat-like/Quinoprotein amine dehydrogenase"/>
    <property type="match status" value="1"/>
</dbReference>
<dbReference type="InterPro" id="IPR036322">
    <property type="entry name" value="WD40_repeat_dom_sf"/>
</dbReference>
<comment type="caution">
    <text evidence="2">The sequence shown here is derived from an EMBL/GenBank/DDBJ whole genome shotgun (WGS) entry which is preliminary data.</text>
</comment>
<dbReference type="EMBL" id="QKRW01000008">
    <property type="protein sequence ID" value="RAL66106.1"/>
    <property type="molecule type" value="Genomic_DNA"/>
</dbReference>
<dbReference type="SUPFAM" id="SSF50978">
    <property type="entry name" value="WD40 repeat-like"/>
    <property type="match status" value="1"/>
</dbReference>
<dbReference type="AlphaFoldDB" id="A0A395J1G0"/>
<dbReference type="InterPro" id="IPR001680">
    <property type="entry name" value="WD40_rpt"/>
</dbReference>
<keyword evidence="1" id="KW-0853">WD repeat</keyword>
<dbReference type="OrthoDB" id="361494at2759"/>
<dbReference type="PROSITE" id="PS50082">
    <property type="entry name" value="WD_REPEATS_2"/>
    <property type="match status" value="1"/>
</dbReference>
<evidence type="ECO:0000256" key="1">
    <source>
        <dbReference type="PROSITE-ProRule" id="PRU00221"/>
    </source>
</evidence>
<feature type="repeat" description="WD" evidence="1">
    <location>
        <begin position="18"/>
        <end position="33"/>
    </location>
</feature>
<sequence>MQFSCNFTSPKATIQRCLLSGGADASIEVWDLEQIPTGASKYTFRPTGIVPRNASAHKYGITRLSFYPLILPPF</sequence>
<dbReference type="Proteomes" id="UP000249056">
    <property type="component" value="Unassembled WGS sequence"/>
</dbReference>
<keyword evidence="3" id="KW-1185">Reference proteome</keyword>
<name>A0A395J1G0_9HELO</name>
<accession>A0A395J1G0</accession>